<dbReference type="GO" id="GO:0006281">
    <property type="term" value="P:DNA repair"/>
    <property type="evidence" value="ECO:0007669"/>
    <property type="project" value="TreeGrafter"/>
</dbReference>
<evidence type="ECO:0000256" key="1">
    <source>
        <dbReference type="ARBA" id="ARBA00000830"/>
    </source>
</evidence>
<comment type="caution">
    <text evidence="5">The sequence shown here is derived from an EMBL/GenBank/DDBJ whole genome shotgun (WGS) entry which is preliminary data.</text>
</comment>
<dbReference type="Gene3D" id="1.10.150.240">
    <property type="entry name" value="Putative phosphatase, domain 2"/>
    <property type="match status" value="1"/>
</dbReference>
<dbReference type="EC" id="3.1.3.18" evidence="4"/>
<comment type="similarity">
    <text evidence="3">Belongs to the HAD-like hydrolase superfamily. CbbY/CbbZ/Gph/YieH family.</text>
</comment>
<comment type="catalytic activity">
    <reaction evidence="1">
        <text>2-phosphoglycolate + H2O = glycolate + phosphate</text>
        <dbReference type="Rhea" id="RHEA:14369"/>
        <dbReference type="ChEBI" id="CHEBI:15377"/>
        <dbReference type="ChEBI" id="CHEBI:29805"/>
        <dbReference type="ChEBI" id="CHEBI:43474"/>
        <dbReference type="ChEBI" id="CHEBI:58033"/>
        <dbReference type="EC" id="3.1.3.18"/>
    </reaction>
</comment>
<evidence type="ECO:0000256" key="2">
    <source>
        <dbReference type="ARBA" id="ARBA00004818"/>
    </source>
</evidence>
<comment type="pathway">
    <text evidence="2">Organic acid metabolism; glycolate biosynthesis; glycolate from 2-phosphoglycolate: step 1/1.</text>
</comment>
<dbReference type="InterPro" id="IPR023198">
    <property type="entry name" value="PGP-like_dom2"/>
</dbReference>
<proteinExistence type="inferred from homology"/>
<dbReference type="PANTHER" id="PTHR43434:SF1">
    <property type="entry name" value="PHOSPHOGLYCOLATE PHOSPHATASE"/>
    <property type="match status" value="1"/>
</dbReference>
<dbReference type="SUPFAM" id="SSF56784">
    <property type="entry name" value="HAD-like"/>
    <property type="match status" value="1"/>
</dbReference>
<evidence type="ECO:0000256" key="4">
    <source>
        <dbReference type="ARBA" id="ARBA00013078"/>
    </source>
</evidence>
<sequence>MGADTDPSPQMARLLLFDIDGTLLDTGGAGGASLLDAVEEVLGVSREKLPPLDLAGATDGGVVRKLFGQTGHDLTDALVRQYLDVYLKRLDARLNHESFVGRVLPGIEKLLPMLQGRDGVDVGLLTGNVRAGADAKLKRFHLQRYFLEGAFGDDAEDRNLLGPVALQRMNAVTGRSYTAGEVIVIGDTPKDISCAHAMNARCLAVGTGHFPATSLAAHQPWQSLENLADAEKVCALLLS</sequence>
<accession>A0A4R7S1B1</accession>
<dbReference type="GO" id="GO:0005829">
    <property type="term" value="C:cytosol"/>
    <property type="evidence" value="ECO:0007669"/>
    <property type="project" value="TreeGrafter"/>
</dbReference>
<reference evidence="5 6" key="1">
    <citation type="submission" date="2019-03" db="EMBL/GenBank/DDBJ databases">
        <title>Genomic Encyclopedia of Archaeal and Bacterial Type Strains, Phase II (KMG-II): from individual species to whole genera.</title>
        <authorList>
            <person name="Goeker M."/>
        </authorList>
    </citation>
    <scope>NUCLEOTIDE SEQUENCE [LARGE SCALE GENOMIC DNA]</scope>
    <source>
        <strain evidence="5 6">ATCC 25309</strain>
    </source>
</reference>
<gene>
    <name evidence="5" type="ORF">EI77_02805</name>
</gene>
<dbReference type="EMBL" id="SOCA01000004">
    <property type="protein sequence ID" value="TDU70757.1"/>
    <property type="molecule type" value="Genomic_DNA"/>
</dbReference>
<dbReference type="InterPro" id="IPR023214">
    <property type="entry name" value="HAD_sf"/>
</dbReference>
<organism evidence="5 6">
    <name type="scientific">Prosthecobacter fusiformis</name>
    <dbReference type="NCBI Taxonomy" id="48464"/>
    <lineage>
        <taxon>Bacteria</taxon>
        <taxon>Pseudomonadati</taxon>
        <taxon>Verrucomicrobiota</taxon>
        <taxon>Verrucomicrobiia</taxon>
        <taxon>Verrucomicrobiales</taxon>
        <taxon>Verrucomicrobiaceae</taxon>
        <taxon>Prosthecobacter</taxon>
    </lineage>
</organism>
<protein>
    <recommendedName>
        <fullName evidence="4">phosphoglycolate phosphatase</fullName>
        <ecNumber evidence="4">3.1.3.18</ecNumber>
    </recommendedName>
</protein>
<dbReference type="PANTHER" id="PTHR43434">
    <property type="entry name" value="PHOSPHOGLYCOLATE PHOSPHATASE"/>
    <property type="match status" value="1"/>
</dbReference>
<name>A0A4R7S1B1_9BACT</name>
<dbReference type="Gene3D" id="3.40.50.1000">
    <property type="entry name" value="HAD superfamily/HAD-like"/>
    <property type="match status" value="1"/>
</dbReference>
<dbReference type="InterPro" id="IPR050155">
    <property type="entry name" value="HAD-like_hydrolase_sf"/>
</dbReference>
<evidence type="ECO:0000313" key="5">
    <source>
        <dbReference type="EMBL" id="TDU70757.1"/>
    </source>
</evidence>
<keyword evidence="5" id="KW-0378">Hydrolase</keyword>
<keyword evidence="6" id="KW-1185">Reference proteome</keyword>
<dbReference type="Pfam" id="PF13419">
    <property type="entry name" value="HAD_2"/>
    <property type="match status" value="1"/>
</dbReference>
<dbReference type="GO" id="GO:0008967">
    <property type="term" value="F:phosphoglycolate phosphatase activity"/>
    <property type="evidence" value="ECO:0007669"/>
    <property type="project" value="UniProtKB-EC"/>
</dbReference>
<evidence type="ECO:0000256" key="3">
    <source>
        <dbReference type="ARBA" id="ARBA00006171"/>
    </source>
</evidence>
<dbReference type="Proteomes" id="UP000295662">
    <property type="component" value="Unassembled WGS sequence"/>
</dbReference>
<dbReference type="AlphaFoldDB" id="A0A4R7S1B1"/>
<evidence type="ECO:0000313" key="6">
    <source>
        <dbReference type="Proteomes" id="UP000295662"/>
    </source>
</evidence>
<dbReference type="InterPro" id="IPR041492">
    <property type="entry name" value="HAD_2"/>
</dbReference>
<dbReference type="OrthoDB" id="9781769at2"/>
<dbReference type="InterPro" id="IPR036412">
    <property type="entry name" value="HAD-like_sf"/>
</dbReference>